<dbReference type="Gene3D" id="3.40.120.10">
    <property type="entry name" value="Alpha-D-Glucose-1,6-Bisphosphate, subunit A, domain 3"/>
    <property type="match status" value="3"/>
</dbReference>
<feature type="domain" description="Alpha-D-phosphohexomutase alpha/beta/alpha" evidence="5">
    <location>
        <begin position="55"/>
        <end position="155"/>
    </location>
</feature>
<feature type="non-terminal residue" evidence="7">
    <location>
        <position position="299"/>
    </location>
</feature>
<dbReference type="InterPro" id="IPR016055">
    <property type="entry name" value="A-D-PHexomutase_a/b/a-I/II/III"/>
</dbReference>
<feature type="non-terminal residue" evidence="7">
    <location>
        <position position="1"/>
    </location>
</feature>
<dbReference type="GO" id="GO:0046872">
    <property type="term" value="F:metal ion binding"/>
    <property type="evidence" value="ECO:0007669"/>
    <property type="project" value="UniProtKB-KW"/>
</dbReference>
<organism evidence="7">
    <name type="scientific">marine sediment metagenome</name>
    <dbReference type="NCBI Taxonomy" id="412755"/>
    <lineage>
        <taxon>unclassified sequences</taxon>
        <taxon>metagenomes</taxon>
        <taxon>ecological metagenomes</taxon>
    </lineage>
</organism>
<dbReference type="Pfam" id="PF02879">
    <property type="entry name" value="PGM_PMM_II"/>
    <property type="match status" value="1"/>
</dbReference>
<keyword evidence="2" id="KW-0479">Metal-binding</keyword>
<dbReference type="PANTHER" id="PTHR22573">
    <property type="entry name" value="PHOSPHOHEXOMUTASE FAMILY MEMBER"/>
    <property type="match status" value="1"/>
</dbReference>
<dbReference type="AlphaFoldDB" id="X1BCA3"/>
<dbReference type="Pfam" id="PF02880">
    <property type="entry name" value="PGM_PMM_III"/>
    <property type="match status" value="1"/>
</dbReference>
<evidence type="ECO:0000256" key="3">
    <source>
        <dbReference type="ARBA" id="ARBA00022842"/>
    </source>
</evidence>
<dbReference type="InterPro" id="IPR005845">
    <property type="entry name" value="A-D-PHexomutase_a/b/a-II"/>
</dbReference>
<dbReference type="GO" id="GO:0004614">
    <property type="term" value="F:phosphoglucomutase activity"/>
    <property type="evidence" value="ECO:0007669"/>
    <property type="project" value="InterPro"/>
</dbReference>
<dbReference type="InterPro" id="IPR005846">
    <property type="entry name" value="A-D-PHexomutase_a/b/a-III"/>
</dbReference>
<evidence type="ECO:0000256" key="2">
    <source>
        <dbReference type="ARBA" id="ARBA00022723"/>
    </source>
</evidence>
<evidence type="ECO:0008006" key="8">
    <source>
        <dbReference type="Google" id="ProtNLM"/>
    </source>
</evidence>
<dbReference type="InterPro" id="IPR045244">
    <property type="entry name" value="PGM"/>
</dbReference>
<keyword evidence="4" id="KW-0413">Isomerase</keyword>
<accession>X1BCA3</accession>
<dbReference type="SUPFAM" id="SSF53738">
    <property type="entry name" value="Phosphoglucomutase, first 3 domains"/>
    <property type="match status" value="3"/>
</dbReference>
<feature type="domain" description="Alpha-D-phosphohexomutase alpha/beta/alpha" evidence="6">
    <location>
        <begin position="159"/>
        <end position="268"/>
    </location>
</feature>
<dbReference type="PRINTS" id="PR00509">
    <property type="entry name" value="PGMPMM"/>
</dbReference>
<evidence type="ECO:0000313" key="7">
    <source>
        <dbReference type="EMBL" id="GAG78857.1"/>
    </source>
</evidence>
<keyword evidence="3" id="KW-0460">Magnesium</keyword>
<reference evidence="7" key="1">
    <citation type="journal article" date="2014" name="Front. Microbiol.">
        <title>High frequency of phylogenetically diverse reductive dehalogenase-homologous genes in deep subseafloor sedimentary metagenomes.</title>
        <authorList>
            <person name="Kawai M."/>
            <person name="Futagami T."/>
            <person name="Toyoda A."/>
            <person name="Takaki Y."/>
            <person name="Nishi S."/>
            <person name="Hori S."/>
            <person name="Arai W."/>
            <person name="Tsubouchi T."/>
            <person name="Morono Y."/>
            <person name="Uchiyama I."/>
            <person name="Ito T."/>
            <person name="Fujiyama A."/>
            <person name="Inagaki F."/>
            <person name="Takami H."/>
        </authorList>
    </citation>
    <scope>NUCLEOTIDE SEQUENCE</scope>
    <source>
        <strain evidence="7">Expedition CK06-06</strain>
    </source>
</reference>
<comment type="cofactor">
    <cofactor evidence="1">
        <name>Mg(2+)</name>
        <dbReference type="ChEBI" id="CHEBI:18420"/>
    </cofactor>
</comment>
<proteinExistence type="predicted"/>
<evidence type="ECO:0000256" key="1">
    <source>
        <dbReference type="ARBA" id="ARBA00001946"/>
    </source>
</evidence>
<gene>
    <name evidence="7" type="ORF">S01H4_33340</name>
</gene>
<dbReference type="PANTHER" id="PTHR22573:SF2">
    <property type="entry name" value="PHOSPHOGLUCOMUTASE"/>
    <property type="match status" value="1"/>
</dbReference>
<dbReference type="GO" id="GO:0005829">
    <property type="term" value="C:cytosol"/>
    <property type="evidence" value="ECO:0007669"/>
    <property type="project" value="TreeGrafter"/>
</dbReference>
<protein>
    <recommendedName>
        <fullName evidence="8">Alpha-D-phosphohexomutase alpha/beta/alpha domain-containing protein</fullName>
    </recommendedName>
</protein>
<evidence type="ECO:0000259" key="5">
    <source>
        <dbReference type="Pfam" id="PF02879"/>
    </source>
</evidence>
<comment type="caution">
    <text evidence="7">The sequence shown here is derived from an EMBL/GenBank/DDBJ whole genome shotgun (WGS) entry which is preliminary data.</text>
</comment>
<dbReference type="GO" id="GO:0005975">
    <property type="term" value="P:carbohydrate metabolic process"/>
    <property type="evidence" value="ECO:0007669"/>
    <property type="project" value="InterPro"/>
</dbReference>
<evidence type="ECO:0000256" key="4">
    <source>
        <dbReference type="ARBA" id="ARBA00023235"/>
    </source>
</evidence>
<sequence>FKYNGIKFKGEYAGSADEVTTKKIESFLYKNKPQEMDFKEGEKKGLIQTIDLTPPYLQFLKAFVNLEAIREAPLKVVVDSMHGAGKDYTAQVLKGGKCRVITIRGEENPSFGGIKPEPIAQNLRALVDKIKEEKADLGLATDGDGDRLGVMDNKGNFVNPHQVLSLLTLHLIESKGWSGGIVKTISTTSLLNKIAEKHKRKIYKTAVGFKYICELMLKEDILIGGEESGGIGVKNHVPDRDGLLSGLLLLEMIALKKKPLAQIQEEMAREFGTYLFKRIDTEYPLDKRDILIPTLRKNP</sequence>
<name>X1BCA3_9ZZZZ</name>
<dbReference type="EMBL" id="BART01017533">
    <property type="protein sequence ID" value="GAG78857.1"/>
    <property type="molecule type" value="Genomic_DNA"/>
</dbReference>
<dbReference type="InterPro" id="IPR005841">
    <property type="entry name" value="Alpha-D-phosphohexomutase_SF"/>
</dbReference>
<evidence type="ECO:0000259" key="6">
    <source>
        <dbReference type="Pfam" id="PF02880"/>
    </source>
</evidence>